<evidence type="ECO:0000256" key="2">
    <source>
        <dbReference type="SAM" id="Phobius"/>
    </source>
</evidence>
<evidence type="ECO:0000256" key="1">
    <source>
        <dbReference type="SAM" id="MobiDB-lite"/>
    </source>
</evidence>
<evidence type="ECO:0000313" key="4">
    <source>
        <dbReference type="Proteomes" id="UP000571084"/>
    </source>
</evidence>
<sequence length="235" mass="26592">MVHNDGKHEDAQKQTTASAHADGIKDNPGTGTVTRLLRPLIVGTAKCTWLRLIKLTMFVALLMSFSSSLVFASDGADMTRARIEISDEGYRLSAAFSFELNRGLEDAIQRGVPLYFTTEVELTRPRWYWFDEKAINASQTIRLSYNVLTRRYHAAINGNLQQSFDSLEDALSLIRRPSRWIIAEKGALQTGEIYKVAVRMGLDLAQLPKPFQVNALNNSDWRLSSDWKTFNYKAE</sequence>
<name>A0A840RT78_9BURK</name>
<dbReference type="Proteomes" id="UP000571084">
    <property type="component" value="Unassembled WGS sequence"/>
</dbReference>
<feature type="region of interest" description="Disordered" evidence="1">
    <location>
        <begin position="1"/>
        <end position="26"/>
    </location>
</feature>
<proteinExistence type="predicted"/>
<dbReference type="EMBL" id="JACHHQ010000004">
    <property type="protein sequence ID" value="MBB5200238.1"/>
    <property type="molecule type" value="Genomic_DNA"/>
</dbReference>
<keyword evidence="2" id="KW-0812">Transmembrane</keyword>
<accession>A0A840RT78</accession>
<keyword evidence="2" id="KW-1133">Transmembrane helix</keyword>
<feature type="compositionally biased region" description="Basic and acidic residues" evidence="1">
    <location>
        <begin position="1"/>
        <end position="12"/>
    </location>
</feature>
<gene>
    <name evidence="3" type="ORF">HNR39_002073</name>
</gene>
<feature type="transmembrane region" description="Helical" evidence="2">
    <location>
        <begin position="52"/>
        <end position="72"/>
    </location>
</feature>
<reference evidence="3 4" key="1">
    <citation type="submission" date="2020-08" db="EMBL/GenBank/DDBJ databases">
        <title>Genomic Encyclopedia of Type Strains, Phase IV (KMG-IV): sequencing the most valuable type-strain genomes for metagenomic binning, comparative biology and taxonomic classification.</title>
        <authorList>
            <person name="Goeker M."/>
        </authorList>
    </citation>
    <scope>NUCLEOTIDE SEQUENCE [LARGE SCALE GENOMIC DNA]</scope>
    <source>
        <strain evidence="3 4">DSM 23240</strain>
    </source>
</reference>
<protein>
    <recommendedName>
        <fullName evidence="5">DUF4390 domain-containing protein</fullName>
    </recommendedName>
</protein>
<dbReference type="InterPro" id="IPR025500">
    <property type="entry name" value="DUF4390"/>
</dbReference>
<dbReference type="Pfam" id="PF14334">
    <property type="entry name" value="DUF4390"/>
    <property type="match status" value="1"/>
</dbReference>
<evidence type="ECO:0008006" key="5">
    <source>
        <dbReference type="Google" id="ProtNLM"/>
    </source>
</evidence>
<keyword evidence="2" id="KW-0472">Membrane</keyword>
<dbReference type="AlphaFoldDB" id="A0A840RT78"/>
<keyword evidence="4" id="KW-1185">Reference proteome</keyword>
<evidence type="ECO:0000313" key="3">
    <source>
        <dbReference type="EMBL" id="MBB5200238.1"/>
    </source>
</evidence>
<organism evidence="3 4">
    <name type="scientific">Glaciimonas immobilis</name>
    <dbReference type="NCBI Taxonomy" id="728004"/>
    <lineage>
        <taxon>Bacteria</taxon>
        <taxon>Pseudomonadati</taxon>
        <taxon>Pseudomonadota</taxon>
        <taxon>Betaproteobacteria</taxon>
        <taxon>Burkholderiales</taxon>
        <taxon>Oxalobacteraceae</taxon>
        <taxon>Glaciimonas</taxon>
    </lineage>
</organism>
<comment type="caution">
    <text evidence="3">The sequence shown here is derived from an EMBL/GenBank/DDBJ whole genome shotgun (WGS) entry which is preliminary data.</text>
</comment>